<keyword evidence="5" id="KW-1185">Reference proteome</keyword>
<comment type="caution">
    <text evidence="4">The sequence shown here is derived from an EMBL/GenBank/DDBJ whole genome shotgun (WGS) entry which is preliminary data.</text>
</comment>
<gene>
    <name evidence="4" type="ORF">ACFQKE_09530</name>
</gene>
<evidence type="ECO:0000313" key="4">
    <source>
        <dbReference type="EMBL" id="MFC7255527.1"/>
    </source>
</evidence>
<evidence type="ECO:0000259" key="3">
    <source>
        <dbReference type="Pfam" id="PF04967"/>
    </source>
</evidence>
<dbReference type="RefSeq" id="WP_379703756.1">
    <property type="nucleotide sequence ID" value="NZ_JBHTAT010000001.1"/>
</dbReference>
<evidence type="ECO:0000313" key="5">
    <source>
        <dbReference type="Proteomes" id="UP001596434"/>
    </source>
</evidence>
<evidence type="ECO:0000256" key="2">
    <source>
        <dbReference type="ARBA" id="ARBA00023163"/>
    </source>
</evidence>
<dbReference type="PANTHER" id="PTHR34236">
    <property type="entry name" value="DIMETHYL SULFOXIDE REDUCTASE TRANSCRIPTIONAL ACTIVATOR"/>
    <property type="match status" value="1"/>
</dbReference>
<dbReference type="EMBL" id="JBHTAT010000001">
    <property type="protein sequence ID" value="MFC7255527.1"/>
    <property type="molecule type" value="Genomic_DNA"/>
</dbReference>
<dbReference type="PANTHER" id="PTHR34236:SF1">
    <property type="entry name" value="DIMETHYL SULFOXIDE REDUCTASE TRANSCRIPTIONAL ACTIVATOR"/>
    <property type="match status" value="1"/>
</dbReference>
<organism evidence="4 5">
    <name type="scientific">Haloplanus litoreus</name>
    <dbReference type="NCBI Taxonomy" id="767515"/>
    <lineage>
        <taxon>Archaea</taxon>
        <taxon>Methanobacteriati</taxon>
        <taxon>Methanobacteriota</taxon>
        <taxon>Stenosarchaea group</taxon>
        <taxon>Halobacteria</taxon>
        <taxon>Halobacteriales</taxon>
        <taxon>Haloferacaceae</taxon>
        <taxon>Haloplanus</taxon>
    </lineage>
</organism>
<dbReference type="Pfam" id="PF04967">
    <property type="entry name" value="HTH_10"/>
    <property type="match status" value="1"/>
</dbReference>
<protein>
    <submittedName>
        <fullName evidence="4">Helix-turn-helix domain-containing protein</fullName>
    </submittedName>
</protein>
<keyword evidence="2" id="KW-0804">Transcription</keyword>
<dbReference type="Proteomes" id="UP001596434">
    <property type="component" value="Unassembled WGS sequence"/>
</dbReference>
<dbReference type="AlphaFoldDB" id="A0ABD5ZYK3"/>
<evidence type="ECO:0000256" key="1">
    <source>
        <dbReference type="ARBA" id="ARBA00023015"/>
    </source>
</evidence>
<proteinExistence type="predicted"/>
<dbReference type="GeneID" id="96953890"/>
<keyword evidence="1" id="KW-0805">Transcription regulation</keyword>
<name>A0ABD5ZYK3_9EURY</name>
<accession>A0ABD5ZYK3</accession>
<dbReference type="InterPro" id="IPR007050">
    <property type="entry name" value="HTH_bacterioopsin"/>
</dbReference>
<sequence>MPTARLAVTLPEDIWIADLSGRYPEATFRVLAALPDDETGVGLVELTAPDLGTVLSRLDETPGVRVFEVLHRGDDRALVQFETDEPLLLLSIRNSRAPFEPPVTIVDGIADLEITASQDRLSSLADQFRTFGLEFDVRSVRTSMDPESVVSDRQRELIETAVERGYYDTPRTCTLTGLANHLDIAKSTASERLHRAEGAIIRAFVADTSVVDERP</sequence>
<feature type="domain" description="HTH bat-type" evidence="3">
    <location>
        <begin position="151"/>
        <end position="201"/>
    </location>
</feature>
<reference evidence="4 5" key="1">
    <citation type="journal article" date="2019" name="Int. J. Syst. Evol. Microbiol.">
        <title>The Global Catalogue of Microorganisms (GCM) 10K type strain sequencing project: providing services to taxonomists for standard genome sequencing and annotation.</title>
        <authorList>
            <consortium name="The Broad Institute Genomics Platform"/>
            <consortium name="The Broad Institute Genome Sequencing Center for Infectious Disease"/>
            <person name="Wu L."/>
            <person name="Ma J."/>
        </authorList>
    </citation>
    <scope>NUCLEOTIDE SEQUENCE [LARGE SCALE GENOMIC DNA]</scope>
    <source>
        <strain evidence="4 5">GX21</strain>
    </source>
</reference>